<dbReference type="SUPFAM" id="SSF53474">
    <property type="entry name" value="alpha/beta-Hydrolases"/>
    <property type="match status" value="1"/>
</dbReference>
<evidence type="ECO:0000256" key="1">
    <source>
        <dbReference type="ARBA" id="ARBA00001957"/>
    </source>
</evidence>
<dbReference type="Pfam" id="PF00550">
    <property type="entry name" value="PP-binding"/>
    <property type="match status" value="1"/>
</dbReference>
<evidence type="ECO:0000259" key="4">
    <source>
        <dbReference type="PROSITE" id="PS50075"/>
    </source>
</evidence>
<dbReference type="InterPro" id="IPR001031">
    <property type="entry name" value="Thioesterase"/>
</dbReference>
<dbReference type="SUPFAM" id="SSF47336">
    <property type="entry name" value="ACP-like"/>
    <property type="match status" value="1"/>
</dbReference>
<dbReference type="Pfam" id="PF13193">
    <property type="entry name" value="AMP-binding_C"/>
    <property type="match status" value="1"/>
</dbReference>
<dbReference type="PANTHER" id="PTHR45527:SF1">
    <property type="entry name" value="FATTY ACID SYNTHASE"/>
    <property type="match status" value="1"/>
</dbReference>
<dbReference type="Gene3D" id="3.30.300.30">
    <property type="match status" value="1"/>
</dbReference>
<protein>
    <submittedName>
        <fullName evidence="5">Amino acid adenylation domain-containing protein</fullName>
    </submittedName>
</protein>
<dbReference type="Proteomes" id="UP001205740">
    <property type="component" value="Unassembled WGS sequence"/>
</dbReference>
<dbReference type="PANTHER" id="PTHR45527">
    <property type="entry name" value="NONRIBOSOMAL PEPTIDE SYNTHETASE"/>
    <property type="match status" value="1"/>
</dbReference>
<dbReference type="Gene3D" id="3.40.50.12780">
    <property type="entry name" value="N-terminal domain of ligase-like"/>
    <property type="match status" value="1"/>
</dbReference>
<gene>
    <name evidence="5" type="ORF">LX12_003088</name>
</gene>
<dbReference type="Gene3D" id="3.40.50.1820">
    <property type="entry name" value="alpha/beta hydrolase"/>
    <property type="match status" value="1"/>
</dbReference>
<dbReference type="InterPro" id="IPR010071">
    <property type="entry name" value="AA_adenyl_dom"/>
</dbReference>
<dbReference type="InterPro" id="IPR045851">
    <property type="entry name" value="AMP-bd_C_sf"/>
</dbReference>
<evidence type="ECO:0000256" key="3">
    <source>
        <dbReference type="ARBA" id="ARBA00022553"/>
    </source>
</evidence>
<evidence type="ECO:0000313" key="6">
    <source>
        <dbReference type="Proteomes" id="UP001205740"/>
    </source>
</evidence>
<organism evidence="5 6">
    <name type="scientific">Williamsia serinedens</name>
    <dbReference type="NCBI Taxonomy" id="391736"/>
    <lineage>
        <taxon>Bacteria</taxon>
        <taxon>Bacillati</taxon>
        <taxon>Actinomycetota</taxon>
        <taxon>Actinomycetes</taxon>
        <taxon>Mycobacteriales</taxon>
        <taxon>Nocardiaceae</taxon>
        <taxon>Williamsia</taxon>
    </lineage>
</organism>
<evidence type="ECO:0000313" key="5">
    <source>
        <dbReference type="EMBL" id="MCP2161889.1"/>
    </source>
</evidence>
<name>A0ABT1H4J6_9NOCA</name>
<keyword evidence="6" id="KW-1185">Reference proteome</keyword>
<dbReference type="Pfam" id="PF00501">
    <property type="entry name" value="AMP-binding"/>
    <property type="match status" value="1"/>
</dbReference>
<keyword evidence="2" id="KW-0596">Phosphopantetheine</keyword>
<dbReference type="InterPro" id="IPR042099">
    <property type="entry name" value="ANL_N_sf"/>
</dbReference>
<dbReference type="EMBL" id="JAMTCG010000005">
    <property type="protein sequence ID" value="MCP2161889.1"/>
    <property type="molecule type" value="Genomic_DNA"/>
</dbReference>
<dbReference type="InterPro" id="IPR000873">
    <property type="entry name" value="AMP-dep_synth/lig_dom"/>
</dbReference>
<dbReference type="InterPro" id="IPR036736">
    <property type="entry name" value="ACP-like_sf"/>
</dbReference>
<dbReference type="Gene3D" id="1.10.1200.10">
    <property type="entry name" value="ACP-like"/>
    <property type="match status" value="1"/>
</dbReference>
<comment type="cofactor">
    <cofactor evidence="1">
        <name>pantetheine 4'-phosphate</name>
        <dbReference type="ChEBI" id="CHEBI:47942"/>
    </cofactor>
</comment>
<dbReference type="SUPFAM" id="SSF56801">
    <property type="entry name" value="Acetyl-CoA synthetase-like"/>
    <property type="match status" value="1"/>
</dbReference>
<evidence type="ECO:0000256" key="2">
    <source>
        <dbReference type="ARBA" id="ARBA00022450"/>
    </source>
</evidence>
<dbReference type="InterPro" id="IPR006162">
    <property type="entry name" value="Ppantetheine_attach_site"/>
</dbReference>
<proteinExistence type="predicted"/>
<keyword evidence="3" id="KW-0597">Phosphoprotein</keyword>
<dbReference type="InterPro" id="IPR009081">
    <property type="entry name" value="PP-bd_ACP"/>
</dbReference>
<dbReference type="InterPro" id="IPR029058">
    <property type="entry name" value="AB_hydrolase_fold"/>
</dbReference>
<comment type="caution">
    <text evidence="5">The sequence shown here is derived from an EMBL/GenBank/DDBJ whole genome shotgun (WGS) entry which is preliminary data.</text>
</comment>
<feature type="domain" description="Carrier" evidence="4">
    <location>
        <begin position="513"/>
        <end position="588"/>
    </location>
</feature>
<accession>A0ABT1H4J6</accession>
<reference evidence="5 6" key="1">
    <citation type="submission" date="2022-06" db="EMBL/GenBank/DDBJ databases">
        <title>Genomic Encyclopedia of Archaeal and Bacterial Type Strains, Phase II (KMG-II): from individual species to whole genera.</title>
        <authorList>
            <person name="Goeker M."/>
        </authorList>
    </citation>
    <scope>NUCLEOTIDE SEQUENCE [LARGE SCALE GENOMIC DNA]</scope>
    <source>
        <strain evidence="5 6">DSM 45037</strain>
    </source>
</reference>
<sequence length="829" mass="88484">MVLTRTTPATDSLFELFDAACRRHPHRSALIAGHAEWDLDTVRRCVLALAERLDDAGVGPEAVVAVDVSRGVWSVIAPLAILHAGGVYLPVDRRAPHSTRRATVERARPRLLIHDGHSDLTDLPGASTLDLRHLRTDAPPRERGPRPVSADAASITVFTSGSTGRPKGVVDTRRALVHHMAEARALLDVGFESTVLFCSAPTFDLSFYEMLLPTLSGARVVVAPENAVEQPAEMLRLISRHSVTFVAAVPTVLSMLTSTAGAATFPSVTKIVSCGERLDPSVADGARQVFPNALVVNAYGPAECMVAVSATAVERAPSPPISSGPPISGSSLLVLDAQLNPTAPDEVGDIYIAGAQLARGYLDDPVTTAARFVAAPFPLTGTRMYRTGDRGFLSSSGHVRITGRDDHQVKWNGVRIELGAIEHALSEHPDVVAAAVVPAWDGDRIARLDAHVVAGPLADSRAITSFTADRLARSHRPSSLTCHDAFPMTAGGKIARDRLVPAVRVDASTPTQAAFASDEARVAELVDQVAGHRPRSMDIDLVDAGVSSLSLIRLLADVHDEFRCAIPMSEFAADPTPRHIVRRLRGAAPDDGPTDLVHLRPGPGRPLILVSGAGAQAVSLAPLSRWLHPDHDVWCVQAHGLDRRGIPDRSVSRAAHRAVEDVRAALPRGPYVLCGFSFGGLVAHEMCRVMEGDHDEVTQVVLLDALLTPSPLDGAGDTVLQTMRAPLRDLARARWAITVAGPLRFEPEMMTLAFLNQSIGMTRRHRPDAVTAPITMIRSSGNRQAMSRWAELTTGHFSEVSTGLAHADFQSPVHAPTVAAAVDAAVSRV</sequence>
<dbReference type="Pfam" id="PF00975">
    <property type="entry name" value="Thioesterase"/>
    <property type="match status" value="1"/>
</dbReference>
<dbReference type="NCBIfam" id="TIGR01733">
    <property type="entry name" value="AA-adenyl-dom"/>
    <property type="match status" value="1"/>
</dbReference>
<dbReference type="PROSITE" id="PS00012">
    <property type="entry name" value="PHOSPHOPANTETHEINE"/>
    <property type="match status" value="1"/>
</dbReference>
<dbReference type="PROSITE" id="PS50075">
    <property type="entry name" value="CARRIER"/>
    <property type="match status" value="1"/>
</dbReference>
<dbReference type="InterPro" id="IPR025110">
    <property type="entry name" value="AMP-bd_C"/>
</dbReference>
<dbReference type="RefSeq" id="WP_253655459.1">
    <property type="nucleotide sequence ID" value="NZ_BAAAOE010000001.1"/>
</dbReference>